<dbReference type="InterPro" id="IPR032244">
    <property type="entry name" value="LapD_MoxY_N"/>
</dbReference>
<evidence type="ECO:0000313" key="4">
    <source>
        <dbReference type="EMBL" id="QBG37054.1"/>
    </source>
</evidence>
<dbReference type="Pfam" id="PF00990">
    <property type="entry name" value="GGDEF"/>
    <property type="match status" value="1"/>
</dbReference>
<proteinExistence type="predicted"/>
<dbReference type="Gene3D" id="6.20.270.20">
    <property type="entry name" value="LapD/MoxY periplasmic domain"/>
    <property type="match status" value="1"/>
</dbReference>
<accession>A0A4P6P6E9</accession>
<feature type="transmembrane region" description="Helical" evidence="1">
    <location>
        <begin position="161"/>
        <end position="180"/>
    </location>
</feature>
<dbReference type="GO" id="GO:0071111">
    <property type="term" value="F:cyclic-guanylate-specific phosphodiesterase activity"/>
    <property type="evidence" value="ECO:0007669"/>
    <property type="project" value="InterPro"/>
</dbReference>
<dbReference type="Pfam" id="PF00563">
    <property type="entry name" value="EAL"/>
    <property type="match status" value="1"/>
</dbReference>
<feature type="domain" description="EAL" evidence="2">
    <location>
        <begin position="413"/>
        <end position="658"/>
    </location>
</feature>
<dbReference type="PANTHER" id="PTHR33121:SF79">
    <property type="entry name" value="CYCLIC DI-GMP PHOSPHODIESTERASE PDED-RELATED"/>
    <property type="match status" value="1"/>
</dbReference>
<dbReference type="InterPro" id="IPR029787">
    <property type="entry name" value="Nucleotide_cyclase"/>
</dbReference>
<reference evidence="4 5" key="1">
    <citation type="submission" date="2018-12" db="EMBL/GenBank/DDBJ databases">
        <title>Complete genome of Litorilituus sediminis.</title>
        <authorList>
            <person name="Liu A."/>
            <person name="Rong J."/>
        </authorList>
    </citation>
    <scope>NUCLEOTIDE SEQUENCE [LARGE SCALE GENOMIC DNA]</scope>
    <source>
        <strain evidence="4 5">JCM 17549</strain>
    </source>
</reference>
<dbReference type="CDD" id="cd01948">
    <property type="entry name" value="EAL"/>
    <property type="match status" value="1"/>
</dbReference>
<dbReference type="SMART" id="SM00052">
    <property type="entry name" value="EAL"/>
    <property type="match status" value="1"/>
</dbReference>
<evidence type="ECO:0000259" key="2">
    <source>
        <dbReference type="PROSITE" id="PS50883"/>
    </source>
</evidence>
<feature type="transmembrane region" description="Helical" evidence="1">
    <location>
        <begin position="15"/>
        <end position="35"/>
    </location>
</feature>
<dbReference type="SUPFAM" id="SSF55073">
    <property type="entry name" value="Nucleotide cyclase"/>
    <property type="match status" value="1"/>
</dbReference>
<dbReference type="PROSITE" id="PS50883">
    <property type="entry name" value="EAL"/>
    <property type="match status" value="1"/>
</dbReference>
<protein>
    <submittedName>
        <fullName evidence="4">EAL domain-containing protein</fullName>
    </submittedName>
</protein>
<dbReference type="AlphaFoldDB" id="A0A4P6P6E9"/>
<dbReference type="Gene3D" id="3.30.70.270">
    <property type="match status" value="1"/>
</dbReference>
<dbReference type="InterPro" id="IPR050706">
    <property type="entry name" value="Cyclic-di-GMP_PDE-like"/>
</dbReference>
<organism evidence="4 5">
    <name type="scientific">Litorilituus sediminis</name>
    <dbReference type="NCBI Taxonomy" id="718192"/>
    <lineage>
        <taxon>Bacteria</taxon>
        <taxon>Pseudomonadati</taxon>
        <taxon>Pseudomonadota</taxon>
        <taxon>Gammaproteobacteria</taxon>
        <taxon>Alteromonadales</taxon>
        <taxon>Colwelliaceae</taxon>
        <taxon>Litorilituus</taxon>
    </lineage>
</organism>
<keyword evidence="1" id="KW-0472">Membrane</keyword>
<dbReference type="OrthoDB" id="5894408at2"/>
<dbReference type="Proteomes" id="UP000290244">
    <property type="component" value="Chromosome"/>
</dbReference>
<dbReference type="PROSITE" id="PS50885">
    <property type="entry name" value="HAMP"/>
    <property type="match status" value="1"/>
</dbReference>
<dbReference type="InterPro" id="IPR042461">
    <property type="entry name" value="LapD_MoxY_peri_C"/>
</dbReference>
<evidence type="ECO:0000313" key="5">
    <source>
        <dbReference type="Proteomes" id="UP000290244"/>
    </source>
</evidence>
<dbReference type="Pfam" id="PF16448">
    <property type="entry name" value="LapD_MoxY_N"/>
    <property type="match status" value="1"/>
</dbReference>
<dbReference type="SUPFAM" id="SSF141868">
    <property type="entry name" value="EAL domain-like"/>
    <property type="match status" value="1"/>
</dbReference>
<keyword evidence="1" id="KW-1133">Transmembrane helix</keyword>
<dbReference type="Gene3D" id="3.20.20.450">
    <property type="entry name" value="EAL domain"/>
    <property type="match status" value="1"/>
</dbReference>
<evidence type="ECO:0000259" key="3">
    <source>
        <dbReference type="PROSITE" id="PS50885"/>
    </source>
</evidence>
<dbReference type="GO" id="GO:0016020">
    <property type="term" value="C:membrane"/>
    <property type="evidence" value="ECO:0007669"/>
    <property type="project" value="InterPro"/>
</dbReference>
<evidence type="ECO:0000256" key="1">
    <source>
        <dbReference type="SAM" id="Phobius"/>
    </source>
</evidence>
<dbReference type="PANTHER" id="PTHR33121">
    <property type="entry name" value="CYCLIC DI-GMP PHOSPHODIESTERASE PDEF"/>
    <property type="match status" value="1"/>
</dbReference>
<sequence length="658" mass="73371">MPLSKVKGLSLKTQIYGLVIFLGMLSFIGALLVSVDHTKEYLNEQMSSHAQDTATSLGLSIAPYLASDDIIIVETMVSAIFDSGYYAAMTLTSTDDNSVILTREAPSTIETVPNWFINMFKLTPPSKESQINTGWRIAAKLTVTSHAGVSYYQLWQYASKAFIAFAFILVISLVLAYFILNAVLKPLSLVEKQAIAVSKKQFTINPKQSFTRELNVVVNALNSMVENVQKNFNSLTGQAEKFTKEAYLDTLTGLGNRRAFDNQFTSHLEESDEALIGTIALVELPSLQGVNQSRGYQAGDLYVNNMVNLVQESFKDVSDFSFYRINGGSFIIAIAQPFALCQQDIQRLLEAFKQKEGDDYPNGFAKLVSTSYNKSDSVKKLLMNLDTLLTEKAPQQHAELASIADNKGLSLGLQQWKTLINDLIQNGHIAFLSQPVHQCQHDKTAINKQKPLYNELLAKFYYDNEVIPNNQLFAMAERLKLTEQLDKKLITAAANLVKDDMSSPIAINLSQQSLLSTSFCQWLTGFINNNKHCQEQIYFEINESALLKNITQASKHIHSFKALNIGICIERFGTSFTSFKYINGLDLDYIKIDGSYIRDIEANSDNKHFIQAVNQICHGLGIKVVACHIENENTLNIVKELDCDAAQGQFIQAPEALN</sequence>
<dbReference type="InterPro" id="IPR001633">
    <property type="entry name" value="EAL_dom"/>
</dbReference>
<keyword evidence="1" id="KW-0812">Transmembrane</keyword>
<name>A0A4P6P6E9_9GAMM</name>
<dbReference type="InterPro" id="IPR043128">
    <property type="entry name" value="Rev_trsase/Diguanyl_cyclase"/>
</dbReference>
<dbReference type="Gene3D" id="3.30.110.200">
    <property type="match status" value="1"/>
</dbReference>
<keyword evidence="5" id="KW-1185">Reference proteome</keyword>
<dbReference type="InterPro" id="IPR000160">
    <property type="entry name" value="GGDEF_dom"/>
</dbReference>
<dbReference type="Gene3D" id="6.10.340.10">
    <property type="match status" value="1"/>
</dbReference>
<dbReference type="GO" id="GO:0007165">
    <property type="term" value="P:signal transduction"/>
    <property type="evidence" value="ECO:0007669"/>
    <property type="project" value="InterPro"/>
</dbReference>
<dbReference type="EMBL" id="CP034759">
    <property type="protein sequence ID" value="QBG37054.1"/>
    <property type="molecule type" value="Genomic_DNA"/>
</dbReference>
<dbReference type="InterPro" id="IPR003660">
    <property type="entry name" value="HAMP_dom"/>
</dbReference>
<feature type="domain" description="HAMP" evidence="3">
    <location>
        <begin position="181"/>
        <end position="233"/>
    </location>
</feature>
<gene>
    <name evidence="4" type="ORF">EMK97_15645</name>
</gene>
<dbReference type="SMART" id="SM00267">
    <property type="entry name" value="GGDEF"/>
    <property type="match status" value="1"/>
</dbReference>
<dbReference type="KEGG" id="lsd:EMK97_15645"/>
<dbReference type="InterPro" id="IPR035919">
    <property type="entry name" value="EAL_sf"/>
</dbReference>